<reference evidence="2" key="1">
    <citation type="submission" date="2012-03" db="EMBL/GenBank/DDBJ databases">
        <title>Complete genome of Caldisphaera lagunensis DSM 15908.</title>
        <authorList>
            <person name="Lucas S."/>
            <person name="Copeland A."/>
            <person name="Lapidus A."/>
            <person name="Glavina del Rio T."/>
            <person name="Dalin E."/>
            <person name="Tice H."/>
            <person name="Bruce D."/>
            <person name="Goodwin L."/>
            <person name="Pitluck S."/>
            <person name="Peters L."/>
            <person name="Mikhailova N."/>
            <person name="Teshima H."/>
            <person name="Kyrpides N."/>
            <person name="Mavromatis K."/>
            <person name="Ivanova N."/>
            <person name="Brettin T."/>
            <person name="Detter J.C."/>
            <person name="Han C."/>
            <person name="Larimer F."/>
            <person name="Land M."/>
            <person name="Hauser L."/>
            <person name="Markowitz V."/>
            <person name="Cheng J.-F."/>
            <person name="Hugenholtz P."/>
            <person name="Woyke T."/>
            <person name="Wu D."/>
            <person name="Spring S."/>
            <person name="Schroeder M."/>
            <person name="Brambilla E."/>
            <person name="Klenk H.-P."/>
            <person name="Eisen J.A."/>
        </authorList>
    </citation>
    <scope>NUCLEOTIDE SEQUENCE [LARGE SCALE GENOMIC DNA]</scope>
    <source>
        <strain evidence="2">DSM 15908 / JCM 11604 / IC-154</strain>
    </source>
</reference>
<evidence type="ECO:0008006" key="3">
    <source>
        <dbReference type="Google" id="ProtNLM"/>
    </source>
</evidence>
<dbReference type="eggNOG" id="arCOG01393">
    <property type="taxonomic scope" value="Archaea"/>
</dbReference>
<proteinExistence type="predicted"/>
<name>L0AB27_CALLD</name>
<dbReference type="KEGG" id="clg:Calag_0869"/>
<sequence>MVEMKILYASSSVGLGHITRDYHIKKRLNGEVIWLTAGNALKYIKEKGENFEEVSNKLLSLGDYIEKMIKNCKVRISISNSYQLYKAVKHNSELIKKEINFNDYDLIIADEFWEFMFINIPKERSVFLTDFTKVTMNNSYIEKLIIPRLNSGLISRINEKFALKINLSLWDKDDNFINLGPVFTDNYLENDYKENDNILINVGGTNAALKIAEKIKDKLNDKYDVKIIGSSKYFNPDPKKTIKEAGILISLSGYGSIIESNLFKKRTIFLYIENHFEHIENANIIKGRKGFRVYPCNEILNINIKNEIEKLKKEEVDSLKLNDSTNMVVEEIEKLIR</sequence>
<dbReference type="EMBL" id="CP003378">
    <property type="protein sequence ID" value="AFZ70609.1"/>
    <property type="molecule type" value="Genomic_DNA"/>
</dbReference>
<keyword evidence="2" id="KW-1185">Reference proteome</keyword>
<dbReference type="GeneID" id="14212129"/>
<evidence type="ECO:0000313" key="1">
    <source>
        <dbReference type="EMBL" id="AFZ70609.1"/>
    </source>
</evidence>
<dbReference type="RefSeq" id="WP_015232506.1">
    <property type="nucleotide sequence ID" value="NC_019791.1"/>
</dbReference>
<dbReference type="HOGENOM" id="CLU_822838_0_0_2"/>
<protein>
    <recommendedName>
        <fullName evidence="3">Glycosyl transferase family 28 C-terminal domain-containing protein</fullName>
    </recommendedName>
</protein>
<dbReference type="STRING" id="1056495.Calag_0869"/>
<dbReference type="Proteomes" id="UP000010469">
    <property type="component" value="Chromosome"/>
</dbReference>
<dbReference type="Gene3D" id="3.40.50.2000">
    <property type="entry name" value="Glycogen Phosphorylase B"/>
    <property type="match status" value="1"/>
</dbReference>
<dbReference type="AlphaFoldDB" id="L0AB27"/>
<evidence type="ECO:0000313" key="2">
    <source>
        <dbReference type="Proteomes" id="UP000010469"/>
    </source>
</evidence>
<gene>
    <name evidence="1" type="ordered locus">Calag_0869</name>
</gene>
<dbReference type="OrthoDB" id="46096at2157"/>
<dbReference type="InParanoid" id="L0AB27"/>
<organism evidence="1 2">
    <name type="scientific">Caldisphaera lagunensis (strain DSM 15908 / JCM 11604 / ANMR 0165 / IC-154)</name>
    <dbReference type="NCBI Taxonomy" id="1056495"/>
    <lineage>
        <taxon>Archaea</taxon>
        <taxon>Thermoproteota</taxon>
        <taxon>Thermoprotei</taxon>
        <taxon>Acidilobales</taxon>
        <taxon>Caldisphaeraceae</taxon>
        <taxon>Caldisphaera</taxon>
    </lineage>
</organism>
<accession>L0AB27</accession>